<dbReference type="Pfam" id="PF02659">
    <property type="entry name" value="Mntp"/>
    <property type="match status" value="2"/>
</dbReference>
<dbReference type="EMBL" id="BAABDL010000140">
    <property type="protein sequence ID" value="GAA4079448.1"/>
    <property type="molecule type" value="Genomic_DNA"/>
</dbReference>
<feature type="transmembrane region" description="Helical" evidence="5">
    <location>
        <begin position="39"/>
        <end position="61"/>
    </location>
</feature>
<evidence type="ECO:0000256" key="3">
    <source>
        <dbReference type="ARBA" id="ARBA00022989"/>
    </source>
</evidence>
<evidence type="ECO:0000256" key="5">
    <source>
        <dbReference type="SAM" id="Phobius"/>
    </source>
</evidence>
<keyword evidence="3 5" id="KW-1133">Transmembrane helix</keyword>
<keyword evidence="2 5" id="KW-0812">Transmembrane</keyword>
<evidence type="ECO:0000313" key="6">
    <source>
        <dbReference type="EMBL" id="GAA4079448.1"/>
    </source>
</evidence>
<evidence type="ECO:0000256" key="1">
    <source>
        <dbReference type="ARBA" id="ARBA00022475"/>
    </source>
</evidence>
<feature type="transmembrane region" description="Helical" evidence="5">
    <location>
        <begin position="6"/>
        <end position="27"/>
    </location>
</feature>
<reference evidence="7" key="1">
    <citation type="journal article" date="2019" name="Int. J. Syst. Evol. Microbiol.">
        <title>The Global Catalogue of Microorganisms (GCM) 10K type strain sequencing project: providing services to taxonomists for standard genome sequencing and annotation.</title>
        <authorList>
            <consortium name="The Broad Institute Genomics Platform"/>
            <consortium name="The Broad Institute Genome Sequencing Center for Infectious Disease"/>
            <person name="Wu L."/>
            <person name="Ma J."/>
        </authorList>
    </citation>
    <scope>NUCLEOTIDE SEQUENCE [LARGE SCALE GENOMIC DNA]</scope>
    <source>
        <strain evidence="7">JCM 17250</strain>
    </source>
</reference>
<feature type="transmembrane region" description="Helical" evidence="5">
    <location>
        <begin position="67"/>
        <end position="88"/>
    </location>
</feature>
<dbReference type="PANTHER" id="PTHR35529">
    <property type="entry name" value="MANGANESE EFFLUX PUMP MNTP-RELATED"/>
    <property type="match status" value="1"/>
</dbReference>
<evidence type="ECO:0008006" key="8">
    <source>
        <dbReference type="Google" id="ProtNLM"/>
    </source>
</evidence>
<comment type="caution">
    <text evidence="6">The sequence shown here is derived from an EMBL/GenBank/DDBJ whole genome shotgun (WGS) entry which is preliminary data.</text>
</comment>
<feature type="transmembrane region" description="Helical" evidence="5">
    <location>
        <begin position="189"/>
        <end position="208"/>
    </location>
</feature>
<accession>A0ABP7W2A6</accession>
<feature type="transmembrane region" description="Helical" evidence="5">
    <location>
        <begin position="158"/>
        <end position="177"/>
    </location>
</feature>
<evidence type="ECO:0000313" key="7">
    <source>
        <dbReference type="Proteomes" id="UP001501734"/>
    </source>
</evidence>
<sequence length="209" mass="22516">MEMVELLSLFLLGIAVSIDSFMVAFSYGLKRLTLAKPMIVLIGLCSGLAFGLAMMAGQLLILLMNEFVISLIGAILLIGLGVYSLITFDQEKTVTEKQYDIELKRLGIVIRILKKPVLADLDQSGDIAGLEVVWLAVALSIDASVAGLGASLVGIDLIGMGLIFIMTTAFLALGLYIGRKFAKKELQGWVRYIPGLLLILIGVSRLLLS</sequence>
<organism evidence="6 7">
    <name type="scientific">Amphibacillus indicireducens</name>
    <dbReference type="NCBI Taxonomy" id="1076330"/>
    <lineage>
        <taxon>Bacteria</taxon>
        <taxon>Bacillati</taxon>
        <taxon>Bacillota</taxon>
        <taxon>Bacilli</taxon>
        <taxon>Bacillales</taxon>
        <taxon>Bacillaceae</taxon>
        <taxon>Amphibacillus</taxon>
    </lineage>
</organism>
<evidence type="ECO:0000256" key="4">
    <source>
        <dbReference type="ARBA" id="ARBA00023136"/>
    </source>
</evidence>
<keyword evidence="4 5" id="KW-0472">Membrane</keyword>
<dbReference type="RefSeq" id="WP_344913711.1">
    <property type="nucleotide sequence ID" value="NZ_BAABDL010000140.1"/>
</dbReference>
<dbReference type="PANTHER" id="PTHR35529:SF2">
    <property type="entry name" value="SPORULATION PROTEIN YTAF-RELATED"/>
    <property type="match status" value="1"/>
</dbReference>
<name>A0ABP7W2A6_9BACI</name>
<protein>
    <recommendedName>
        <fullName evidence="8">Sporulation membrane protein YtaF</fullName>
    </recommendedName>
</protein>
<keyword evidence="7" id="KW-1185">Reference proteome</keyword>
<dbReference type="InterPro" id="IPR003810">
    <property type="entry name" value="Mntp/YtaF"/>
</dbReference>
<dbReference type="Proteomes" id="UP001501734">
    <property type="component" value="Unassembled WGS sequence"/>
</dbReference>
<gene>
    <name evidence="6" type="ORF">GCM10022410_24540</name>
</gene>
<evidence type="ECO:0000256" key="2">
    <source>
        <dbReference type="ARBA" id="ARBA00022692"/>
    </source>
</evidence>
<proteinExistence type="predicted"/>
<keyword evidence="1" id="KW-1003">Cell membrane</keyword>